<evidence type="ECO:0000256" key="5">
    <source>
        <dbReference type="ARBA" id="ARBA00022692"/>
    </source>
</evidence>
<keyword evidence="3" id="KW-0328">Glycosyltransferase</keyword>
<gene>
    <name evidence="11" type="ORF">HNQ01_001740</name>
</gene>
<comment type="caution">
    <text evidence="11">The sequence shown here is derived from an EMBL/GenBank/DDBJ whole genome shotgun (WGS) entry which is preliminary data.</text>
</comment>
<reference evidence="11 12" key="1">
    <citation type="submission" date="2020-05" db="EMBL/GenBank/DDBJ databases">
        <title>Genomic Encyclopedia of Type Strains, Phase IV (KMG-V): Genome sequencing to study the core and pangenomes of soil and plant-associated prokaryotes.</title>
        <authorList>
            <person name="Whitman W."/>
        </authorList>
    </citation>
    <scope>NUCLEOTIDE SEQUENCE [LARGE SCALE GENOMIC DNA]</scope>
    <source>
        <strain evidence="11 12">C29</strain>
    </source>
</reference>
<dbReference type="PANTHER" id="PTHR33908">
    <property type="entry name" value="MANNOSYLTRANSFERASE YKCB-RELATED"/>
    <property type="match status" value="1"/>
</dbReference>
<evidence type="ECO:0000256" key="1">
    <source>
        <dbReference type="ARBA" id="ARBA00004651"/>
    </source>
</evidence>
<accession>A0ABX2G1U5</accession>
<feature type="transmembrane region" description="Helical" evidence="9">
    <location>
        <begin position="268"/>
        <end position="293"/>
    </location>
</feature>
<keyword evidence="6 9" id="KW-1133">Transmembrane helix</keyword>
<keyword evidence="12" id="KW-1185">Reference proteome</keyword>
<keyword evidence="4" id="KW-0808">Transferase</keyword>
<name>A0ABX2G1U5_9BURK</name>
<dbReference type="InterPro" id="IPR038731">
    <property type="entry name" value="RgtA/B/C-like"/>
</dbReference>
<evidence type="ECO:0000256" key="4">
    <source>
        <dbReference type="ARBA" id="ARBA00022679"/>
    </source>
</evidence>
<evidence type="ECO:0000256" key="3">
    <source>
        <dbReference type="ARBA" id="ARBA00022676"/>
    </source>
</evidence>
<feature type="transmembrane region" description="Helical" evidence="9">
    <location>
        <begin position="314"/>
        <end position="336"/>
    </location>
</feature>
<evidence type="ECO:0000259" key="10">
    <source>
        <dbReference type="Pfam" id="PF13231"/>
    </source>
</evidence>
<feature type="transmembrane region" description="Helical" evidence="9">
    <location>
        <begin position="33"/>
        <end position="55"/>
    </location>
</feature>
<dbReference type="EMBL" id="JABSNM010000006">
    <property type="protein sequence ID" value="NRT56005.1"/>
    <property type="molecule type" value="Genomic_DNA"/>
</dbReference>
<evidence type="ECO:0000313" key="12">
    <source>
        <dbReference type="Proteomes" id="UP001516061"/>
    </source>
</evidence>
<dbReference type="PANTHER" id="PTHR33908:SF11">
    <property type="entry name" value="MEMBRANE PROTEIN"/>
    <property type="match status" value="1"/>
</dbReference>
<keyword evidence="7 9" id="KW-0472">Membrane</keyword>
<feature type="region of interest" description="Disordered" evidence="8">
    <location>
        <begin position="1"/>
        <end position="20"/>
    </location>
</feature>
<organism evidence="11 12">
    <name type="scientific">Sphaerotilus uruguayifluvii</name>
    <dbReference type="NCBI Taxonomy" id="2735897"/>
    <lineage>
        <taxon>Bacteria</taxon>
        <taxon>Pseudomonadati</taxon>
        <taxon>Pseudomonadota</taxon>
        <taxon>Betaproteobacteria</taxon>
        <taxon>Burkholderiales</taxon>
        <taxon>Sphaerotilaceae</taxon>
        <taxon>Sphaerotilus</taxon>
    </lineage>
</organism>
<feature type="transmembrane region" description="Helical" evidence="9">
    <location>
        <begin position="199"/>
        <end position="217"/>
    </location>
</feature>
<proteinExistence type="predicted"/>
<evidence type="ECO:0000256" key="8">
    <source>
        <dbReference type="SAM" id="MobiDB-lite"/>
    </source>
</evidence>
<keyword evidence="5 9" id="KW-0812">Transmembrane</keyword>
<dbReference type="InterPro" id="IPR050297">
    <property type="entry name" value="LipidA_mod_glycosyltrf_83"/>
</dbReference>
<evidence type="ECO:0000256" key="2">
    <source>
        <dbReference type="ARBA" id="ARBA00022475"/>
    </source>
</evidence>
<evidence type="ECO:0000256" key="7">
    <source>
        <dbReference type="ARBA" id="ARBA00023136"/>
    </source>
</evidence>
<feature type="transmembrane region" description="Helical" evidence="9">
    <location>
        <begin position="224"/>
        <end position="242"/>
    </location>
</feature>
<feature type="transmembrane region" description="Helical" evidence="9">
    <location>
        <begin position="155"/>
        <end position="172"/>
    </location>
</feature>
<feature type="transmembrane region" description="Helical" evidence="9">
    <location>
        <begin position="100"/>
        <end position="118"/>
    </location>
</feature>
<keyword evidence="2" id="KW-1003">Cell membrane</keyword>
<evidence type="ECO:0000256" key="6">
    <source>
        <dbReference type="ARBA" id="ARBA00022989"/>
    </source>
</evidence>
<protein>
    <recommendedName>
        <fullName evidence="10">Glycosyltransferase RgtA/B/C/D-like domain-containing protein</fullName>
    </recommendedName>
</protein>
<evidence type="ECO:0000256" key="9">
    <source>
        <dbReference type="SAM" id="Phobius"/>
    </source>
</evidence>
<feature type="domain" description="Glycosyltransferase RgtA/B/C/D-like" evidence="10">
    <location>
        <begin position="79"/>
        <end position="240"/>
    </location>
</feature>
<dbReference type="RefSeq" id="WP_173804978.1">
    <property type="nucleotide sequence ID" value="NZ_JABSNM010000006.1"/>
</dbReference>
<dbReference type="Pfam" id="PF13231">
    <property type="entry name" value="PMT_2"/>
    <property type="match status" value="1"/>
</dbReference>
<dbReference type="Proteomes" id="UP001516061">
    <property type="component" value="Unassembled WGS sequence"/>
</dbReference>
<evidence type="ECO:0000313" key="11">
    <source>
        <dbReference type="EMBL" id="NRT56005.1"/>
    </source>
</evidence>
<comment type="subcellular location">
    <subcellularLocation>
        <location evidence="1">Cell membrane</location>
        <topology evidence="1">Multi-pass membrane protein</topology>
    </subcellularLocation>
</comment>
<sequence>MDEREETGLPQRRTRTGWGPGLSSGATASVADWIVHPPLFAVGMVLLWALVAWGINTAQYGDHLEQFSWAQSLEWGYHKHPPLPTWLLGSAVRAFGLHPWWPTLLAALCIALNLLLTWRIGCWLLDRPRAALAVLLAGLQQGFAAKSQLFNHNSVMVACISLAVWLALRAAARPERLGRWVALGLAAGLALLAKYQSALPLLGVLVALGLSGGLAGAAARRGAVLAVVLALALFVPHLLWVAEHGWTTLAYASQSGVSLTPLQRLRSLLSFLVIQLRIVAPALVLLALLHWRLRAAAVQTEGEAPAAAAAFRRGWLIGLVGVPVAGVVIASLLGGLKLQDHWGIQTFQYLGLGLAALWPAGRRLDVPRAVVMALMLHLLWFAEYASPRLLPQLSSGRARVDQFHPAEAMARTVEQAWQAAVGDCPLRYVRGPNFESGLIGVYGHEQAAMLDIGVPPPPWLDREALRRDGHVAVRLDEPPVQDEWAPGAVIRGQWSFDVPGQRNPARSTLHWMIVPPAGGCGTAR</sequence>